<dbReference type="InterPro" id="IPR015590">
    <property type="entry name" value="Aldehyde_DH_dom"/>
</dbReference>
<dbReference type="EMBL" id="JBHSXX010000001">
    <property type="protein sequence ID" value="MFC6869123.1"/>
    <property type="molecule type" value="Genomic_DNA"/>
</dbReference>
<dbReference type="InterPro" id="IPR016162">
    <property type="entry name" value="Ald_DH_N"/>
</dbReference>
<proteinExistence type="inferred from homology"/>
<dbReference type="InterPro" id="IPR016163">
    <property type="entry name" value="Ald_DH_C"/>
</dbReference>
<sequence length="498" mass="51618">MALSQDIFAEARSRIDELPCAQYIGGRFIESTSTDIAEVVEPATGARLGTAPVGTAADVDAAVTAARAAQSSWSRLTPGTRFEILNRFADAIDAHSDLLAAFEALNVGKSFAVAASEIPLVSDGLRFMAGAARTAQAPAAGQYADGQVSYIRREPVGVVGAITPWNFPLLMASWKIAPILAAGNTLVLKPSELTPLSTLVLADLATGILPDGVLNIVVGDGAVVGEAISSHTHIDMVALTGSVRSGQLVANAAAATVKRVHLELGGKAPVVVFPDADLDHFAATITAAAYGNAGQDCGAATRVLCHADIQDQVVDVLAASATQLTSADAASGADFDLGPLISAAQRDRVAQMVDRARADGARVVVGGQVPDGPGFFYPATVLTDIAPGSEMAREEVFGPVISIEAFDTEAEALTRANDVEYGLAASVWTGDVGRALRFTEGLNFGSVWVNSHITFVAEMPWVGFGKSGYGRDNSVYALEDYTRTKHVMVGMGAMGTGD</sequence>
<dbReference type="Proteomes" id="UP001596337">
    <property type="component" value="Unassembled WGS sequence"/>
</dbReference>
<evidence type="ECO:0000259" key="4">
    <source>
        <dbReference type="Pfam" id="PF00171"/>
    </source>
</evidence>
<evidence type="ECO:0000313" key="5">
    <source>
        <dbReference type="EMBL" id="MFC6869123.1"/>
    </source>
</evidence>
<dbReference type="InterPro" id="IPR029510">
    <property type="entry name" value="Ald_DH_CS_GLU"/>
</dbReference>
<evidence type="ECO:0000313" key="6">
    <source>
        <dbReference type="Proteomes" id="UP001596337"/>
    </source>
</evidence>
<dbReference type="InterPro" id="IPR016161">
    <property type="entry name" value="Ald_DH/histidinol_DH"/>
</dbReference>
<dbReference type="RefSeq" id="WP_345393452.1">
    <property type="nucleotide sequence ID" value="NZ_BAABLA010000019.1"/>
</dbReference>
<evidence type="ECO:0000256" key="3">
    <source>
        <dbReference type="RuleBase" id="RU003345"/>
    </source>
</evidence>
<dbReference type="Gene3D" id="3.40.605.10">
    <property type="entry name" value="Aldehyde Dehydrogenase, Chain A, domain 1"/>
    <property type="match status" value="1"/>
</dbReference>
<keyword evidence="6" id="KW-1185">Reference proteome</keyword>
<dbReference type="InterPro" id="IPR016160">
    <property type="entry name" value="Ald_DH_CS_CYS"/>
</dbReference>
<dbReference type="SUPFAM" id="SSF53720">
    <property type="entry name" value="ALDH-like"/>
    <property type="match status" value="1"/>
</dbReference>
<evidence type="ECO:0000256" key="2">
    <source>
        <dbReference type="PROSITE-ProRule" id="PRU10007"/>
    </source>
</evidence>
<dbReference type="PANTHER" id="PTHR11699">
    <property type="entry name" value="ALDEHYDE DEHYDROGENASE-RELATED"/>
    <property type="match status" value="1"/>
</dbReference>
<dbReference type="PROSITE" id="PS00070">
    <property type="entry name" value="ALDEHYDE_DEHYDR_CYS"/>
    <property type="match status" value="1"/>
</dbReference>
<feature type="domain" description="Aldehyde dehydrogenase" evidence="4">
    <location>
        <begin position="28"/>
        <end position="487"/>
    </location>
</feature>
<reference evidence="6" key="1">
    <citation type="journal article" date="2019" name="Int. J. Syst. Evol. Microbiol.">
        <title>The Global Catalogue of Microorganisms (GCM) 10K type strain sequencing project: providing services to taxonomists for standard genome sequencing and annotation.</title>
        <authorList>
            <consortium name="The Broad Institute Genomics Platform"/>
            <consortium name="The Broad Institute Genome Sequencing Center for Infectious Disease"/>
            <person name="Wu L."/>
            <person name="Ma J."/>
        </authorList>
    </citation>
    <scope>NUCLEOTIDE SEQUENCE [LARGE SCALE GENOMIC DNA]</scope>
    <source>
        <strain evidence="6">KCTC 32255</strain>
    </source>
</reference>
<dbReference type="Pfam" id="PF00171">
    <property type="entry name" value="Aldedh"/>
    <property type="match status" value="1"/>
</dbReference>
<accession>A0ABW2C2F6</accession>
<gene>
    <name evidence="5" type="ORF">ACFQGD_18420</name>
</gene>
<organism evidence="5 6">
    <name type="scientific">Haloechinothrix salitolerans</name>
    <dbReference type="NCBI Taxonomy" id="926830"/>
    <lineage>
        <taxon>Bacteria</taxon>
        <taxon>Bacillati</taxon>
        <taxon>Actinomycetota</taxon>
        <taxon>Actinomycetes</taxon>
        <taxon>Pseudonocardiales</taxon>
        <taxon>Pseudonocardiaceae</taxon>
        <taxon>Haloechinothrix</taxon>
    </lineage>
</organism>
<keyword evidence="1 3" id="KW-0560">Oxidoreductase</keyword>
<name>A0ABW2C2F6_9PSEU</name>
<comment type="similarity">
    <text evidence="3">Belongs to the aldehyde dehydrogenase family.</text>
</comment>
<comment type="caution">
    <text evidence="5">The sequence shown here is derived from an EMBL/GenBank/DDBJ whole genome shotgun (WGS) entry which is preliminary data.</text>
</comment>
<protein>
    <submittedName>
        <fullName evidence="5">Aldehyde dehydrogenase family protein</fullName>
    </submittedName>
</protein>
<feature type="active site" evidence="2">
    <location>
        <position position="263"/>
    </location>
</feature>
<dbReference type="PROSITE" id="PS00687">
    <property type="entry name" value="ALDEHYDE_DEHYDR_GLU"/>
    <property type="match status" value="1"/>
</dbReference>
<evidence type="ECO:0000256" key="1">
    <source>
        <dbReference type="ARBA" id="ARBA00023002"/>
    </source>
</evidence>
<dbReference type="Gene3D" id="3.40.309.10">
    <property type="entry name" value="Aldehyde Dehydrogenase, Chain A, domain 2"/>
    <property type="match status" value="1"/>
</dbReference>